<evidence type="ECO:0000256" key="1">
    <source>
        <dbReference type="ARBA" id="ARBA00022729"/>
    </source>
</evidence>
<evidence type="ECO:0000313" key="4">
    <source>
        <dbReference type="Proteomes" id="UP000322079"/>
    </source>
</evidence>
<dbReference type="SMART" id="SM00062">
    <property type="entry name" value="PBPb"/>
    <property type="match status" value="1"/>
</dbReference>
<proteinExistence type="predicted"/>
<sequence>MARYGQYDSIVHSRYVAERLPMGCGGGCVRWMLFFCLCAAAGVAAAGGLCDRPLSVGWEEWPPFHYQGRDGRPAGYSVELLNQAAARIGCRLAYRQLPWSRTLQELRLGKVDAAMQALKTREREAFACFVPGYSPTLVRLWVRKDRAAHWPVAQLQDLGRLGLVRLGVTHGDSYGDRLDHWLQAPPGAVRVDAGENLASSLRKLQLGRIDLLLATMDTVPNEMARLPQHPAIVALPPVWRVGGAYYVFSKRSVSPPLCQDFADALRGLKREGVVDRLYRSRFSIAYPDP</sequence>
<dbReference type="EMBL" id="CP043473">
    <property type="protein sequence ID" value="QEL55893.1"/>
    <property type="molecule type" value="Genomic_DNA"/>
</dbReference>
<organism evidence="3 4">
    <name type="scientific">Chromobacterium paludis</name>
    <dbReference type="NCBI Taxonomy" id="2605945"/>
    <lineage>
        <taxon>Bacteria</taxon>
        <taxon>Pseudomonadati</taxon>
        <taxon>Pseudomonadota</taxon>
        <taxon>Betaproteobacteria</taxon>
        <taxon>Neisseriales</taxon>
        <taxon>Chromobacteriaceae</taxon>
        <taxon>Chromobacterium</taxon>
    </lineage>
</organism>
<keyword evidence="4" id="KW-1185">Reference proteome</keyword>
<name>A0A5C1DH33_9NEIS</name>
<evidence type="ECO:0000313" key="3">
    <source>
        <dbReference type="EMBL" id="QEL55893.1"/>
    </source>
</evidence>
<protein>
    <submittedName>
        <fullName evidence="3">Amino acid ABC transporter substrate-binding protein</fullName>
    </submittedName>
</protein>
<gene>
    <name evidence="3" type="ORF">FYK34_10120</name>
</gene>
<reference evidence="3 4" key="1">
    <citation type="submission" date="2019-08" db="EMBL/GenBank/DDBJ databases">
        <title>Chromobacterium paludis, a novel bacterium isolated from a Maryland marsh pond.</title>
        <authorList>
            <person name="Blackburn M.B."/>
            <person name="Gundersen-Rindal D.E."/>
        </authorList>
    </citation>
    <scope>NUCLEOTIDE SEQUENCE [LARGE SCALE GENOMIC DNA]</scope>
    <source>
        <strain evidence="4">IIBBL 257-1</strain>
    </source>
</reference>
<dbReference type="PANTHER" id="PTHR35936">
    <property type="entry name" value="MEMBRANE-BOUND LYTIC MUREIN TRANSGLYCOSYLASE F"/>
    <property type="match status" value="1"/>
</dbReference>
<dbReference type="Gene3D" id="3.40.190.10">
    <property type="entry name" value="Periplasmic binding protein-like II"/>
    <property type="match status" value="2"/>
</dbReference>
<dbReference type="InterPro" id="IPR001638">
    <property type="entry name" value="Solute-binding_3/MltF_N"/>
</dbReference>
<dbReference type="Pfam" id="PF00497">
    <property type="entry name" value="SBP_bac_3"/>
    <property type="match status" value="1"/>
</dbReference>
<dbReference type="SUPFAM" id="SSF53850">
    <property type="entry name" value="Periplasmic binding protein-like II"/>
    <property type="match status" value="1"/>
</dbReference>
<dbReference type="AlphaFoldDB" id="A0A5C1DH33"/>
<evidence type="ECO:0000259" key="2">
    <source>
        <dbReference type="SMART" id="SM00062"/>
    </source>
</evidence>
<dbReference type="PANTHER" id="PTHR35936:SF35">
    <property type="entry name" value="L-CYSTINE-BINDING PROTEIN TCYJ"/>
    <property type="match status" value="1"/>
</dbReference>
<accession>A0A5C1DH33</accession>
<keyword evidence="1" id="KW-0732">Signal</keyword>
<dbReference type="Proteomes" id="UP000322079">
    <property type="component" value="Chromosome"/>
</dbReference>
<dbReference type="KEGG" id="chrm:FYK34_10120"/>
<feature type="domain" description="Solute-binding protein family 3/N-terminal" evidence="2">
    <location>
        <begin position="53"/>
        <end position="285"/>
    </location>
</feature>